<proteinExistence type="predicted"/>
<dbReference type="OrthoDB" id="5106997at2759"/>
<dbReference type="Proteomes" id="UP000813427">
    <property type="component" value="Unassembled WGS sequence"/>
</dbReference>
<reference evidence="1" key="1">
    <citation type="journal article" date="2021" name="Nat. Commun.">
        <title>Genetic determinants of endophytism in the Arabidopsis root mycobiome.</title>
        <authorList>
            <person name="Mesny F."/>
            <person name="Miyauchi S."/>
            <person name="Thiergart T."/>
            <person name="Pickel B."/>
            <person name="Atanasova L."/>
            <person name="Karlsson M."/>
            <person name="Huettel B."/>
            <person name="Barry K.W."/>
            <person name="Haridas S."/>
            <person name="Chen C."/>
            <person name="Bauer D."/>
            <person name="Andreopoulos W."/>
            <person name="Pangilinan J."/>
            <person name="LaButti K."/>
            <person name="Riley R."/>
            <person name="Lipzen A."/>
            <person name="Clum A."/>
            <person name="Drula E."/>
            <person name="Henrissat B."/>
            <person name="Kohler A."/>
            <person name="Grigoriev I.V."/>
            <person name="Martin F.M."/>
            <person name="Hacquard S."/>
        </authorList>
    </citation>
    <scope>NUCLEOTIDE SEQUENCE</scope>
    <source>
        <strain evidence="1">MPI-SDFR-AT-0068</strain>
    </source>
</reference>
<protein>
    <submittedName>
        <fullName evidence="1">Uncharacterized protein</fullName>
    </submittedName>
</protein>
<evidence type="ECO:0000313" key="2">
    <source>
        <dbReference type="Proteomes" id="UP000813427"/>
    </source>
</evidence>
<evidence type="ECO:0000313" key="1">
    <source>
        <dbReference type="EMBL" id="KAH7245342.1"/>
    </source>
</evidence>
<gene>
    <name evidence="1" type="ORF">BKA59DRAFT_511295</name>
</gene>
<dbReference type="AlphaFoldDB" id="A0A8K0RXG5"/>
<sequence>MESIPPHAGKALVEHSVNATKEDSPYISQSWLQYVLVREHATPWIKITTPNSFSVIAEISRRWSWLSVSEEWGEPKKMWHAQNSDKTPFAVWKDSGNLDGLGTWQLSLSTDEMVQIQAVVGHRRRRQVLVRSGLAESQWAIRELNKSLALLQSLPHDYKFHVRDARIPKCLPRWPNSEHGYVERYVKRFGFGYAYMSIRIQWLRTLGFLLQTGAMTYTDFSNEMLEDIGEIFDTPPGLLAHVIMYRHGIMPITLEAAFLGSDLSHHLSRHVQRNSYWLPEVTSWLKQVDPTIFAWTMGPDAPLSFTRAFEAFRQAGVSEDKMARLESALEVARSKLVELM</sequence>
<dbReference type="EMBL" id="JAGPXF010000004">
    <property type="protein sequence ID" value="KAH7245342.1"/>
    <property type="molecule type" value="Genomic_DNA"/>
</dbReference>
<keyword evidence="2" id="KW-1185">Reference proteome</keyword>
<organism evidence="1 2">
    <name type="scientific">Fusarium tricinctum</name>
    <dbReference type="NCBI Taxonomy" id="61284"/>
    <lineage>
        <taxon>Eukaryota</taxon>
        <taxon>Fungi</taxon>
        <taxon>Dikarya</taxon>
        <taxon>Ascomycota</taxon>
        <taxon>Pezizomycotina</taxon>
        <taxon>Sordariomycetes</taxon>
        <taxon>Hypocreomycetidae</taxon>
        <taxon>Hypocreales</taxon>
        <taxon>Nectriaceae</taxon>
        <taxon>Fusarium</taxon>
        <taxon>Fusarium tricinctum species complex</taxon>
    </lineage>
</organism>
<name>A0A8K0RXG5_9HYPO</name>
<accession>A0A8K0RXG5</accession>
<comment type="caution">
    <text evidence="1">The sequence shown here is derived from an EMBL/GenBank/DDBJ whole genome shotgun (WGS) entry which is preliminary data.</text>
</comment>